<dbReference type="EMBL" id="JAWMAJ010000042">
    <property type="protein sequence ID" value="MDV7217278.1"/>
    <property type="molecule type" value="Genomic_DNA"/>
</dbReference>
<dbReference type="PANTHER" id="PTHR30204">
    <property type="entry name" value="REDOX-CYCLING DRUG-SENSING TRANSCRIPTIONAL ACTIVATOR SOXR"/>
    <property type="match status" value="1"/>
</dbReference>
<accession>A0ABU4F9K9</accession>
<dbReference type="InterPro" id="IPR009061">
    <property type="entry name" value="DNA-bd_dom_put_sf"/>
</dbReference>
<dbReference type="Proteomes" id="UP001187346">
    <property type="component" value="Unassembled WGS sequence"/>
</dbReference>
<dbReference type="PRINTS" id="PR00040">
    <property type="entry name" value="HTHMERR"/>
</dbReference>
<keyword evidence="1" id="KW-0238">DNA-binding</keyword>
<evidence type="ECO:0000313" key="3">
    <source>
        <dbReference type="EMBL" id="MDV7217278.1"/>
    </source>
</evidence>
<evidence type="ECO:0000259" key="2">
    <source>
        <dbReference type="PROSITE" id="PS50937"/>
    </source>
</evidence>
<evidence type="ECO:0000256" key="1">
    <source>
        <dbReference type="ARBA" id="ARBA00023125"/>
    </source>
</evidence>
<dbReference type="Gene3D" id="1.10.1660.10">
    <property type="match status" value="1"/>
</dbReference>
<dbReference type="Pfam" id="PF13411">
    <property type="entry name" value="MerR_1"/>
    <property type="match status" value="1"/>
</dbReference>
<dbReference type="SUPFAM" id="SSF46955">
    <property type="entry name" value="Putative DNA-binding domain"/>
    <property type="match status" value="1"/>
</dbReference>
<dbReference type="PROSITE" id="PS50937">
    <property type="entry name" value="HTH_MERR_2"/>
    <property type="match status" value="1"/>
</dbReference>
<name>A0ABU4F9K9_9ACTN</name>
<organism evidence="3 4">
    <name type="scientific">Streptomyces prunicolor</name>
    <dbReference type="NCBI Taxonomy" id="67348"/>
    <lineage>
        <taxon>Bacteria</taxon>
        <taxon>Bacillati</taxon>
        <taxon>Actinomycetota</taxon>
        <taxon>Actinomycetes</taxon>
        <taxon>Kitasatosporales</taxon>
        <taxon>Streptomycetaceae</taxon>
        <taxon>Streptomyces</taxon>
    </lineage>
</organism>
<proteinExistence type="predicted"/>
<reference evidence="3 4" key="1">
    <citation type="submission" date="2023-10" db="EMBL/GenBank/DDBJ databases">
        <title>Characterization of rhizosphere-enriched actinobacteria from wheat plants lab-grown on chernevaya soil.</title>
        <authorList>
            <person name="Tikhonova E.N."/>
            <person name="Konopkin A."/>
            <person name="Kravchenko I.K."/>
        </authorList>
    </citation>
    <scope>NUCLEOTIDE SEQUENCE [LARGE SCALE GENOMIC DNA]</scope>
    <source>
        <strain evidence="3 4">RR29</strain>
    </source>
</reference>
<sequence length="336" mass="37617">MNELELYSIGDVARRTGLSVSAIRFYADEGVVPPTGLTEGGFRRYDVHAVARLELVRTLRDLGAGLDDIRRVLGAETTLHELAVTHLRLVEDQLRQFRARRAVLRTITRQHTSAEQVSLMHKLVSMSDDDRDQLVDRFWDFVTDGLDVRPGYVERLHSLRPRLPEEPSTEQLEAWIALAEIVRDEEFRTALRDFFHRTFGTAQGKLMTSPEMTARVERHRKLLLAAQAAQQAGVPADVPEARDLAGQVAASSAELVAAMTGEHDVDRARRTLVEFDRNDKDAWRPDKAPGLKLLTKYHSLVATINGTPGPDPDPDRAAAVREWMADGLRGSSTRST</sequence>
<protein>
    <submittedName>
        <fullName evidence="3">MerR family transcriptional regulator</fullName>
    </submittedName>
</protein>
<feature type="domain" description="HTH merR-type" evidence="2">
    <location>
        <begin position="6"/>
        <end position="75"/>
    </location>
</feature>
<keyword evidence="4" id="KW-1185">Reference proteome</keyword>
<comment type="caution">
    <text evidence="3">The sequence shown here is derived from an EMBL/GenBank/DDBJ whole genome shotgun (WGS) entry which is preliminary data.</text>
</comment>
<dbReference type="InterPro" id="IPR047057">
    <property type="entry name" value="MerR_fam"/>
</dbReference>
<dbReference type="InterPro" id="IPR000551">
    <property type="entry name" value="MerR-type_HTH_dom"/>
</dbReference>
<dbReference type="PANTHER" id="PTHR30204:SF93">
    <property type="entry name" value="HTH MERR-TYPE DOMAIN-CONTAINING PROTEIN"/>
    <property type="match status" value="1"/>
</dbReference>
<dbReference type="SMART" id="SM00422">
    <property type="entry name" value="HTH_MERR"/>
    <property type="match status" value="1"/>
</dbReference>
<gene>
    <name evidence="3" type="ORF">R5A26_15095</name>
</gene>
<dbReference type="CDD" id="cd00592">
    <property type="entry name" value="HTH_MerR-like"/>
    <property type="match status" value="1"/>
</dbReference>
<evidence type="ECO:0000313" key="4">
    <source>
        <dbReference type="Proteomes" id="UP001187346"/>
    </source>
</evidence>
<dbReference type="RefSeq" id="WP_317771643.1">
    <property type="nucleotide sequence ID" value="NZ_JAWMAJ010000042.1"/>
</dbReference>